<keyword evidence="4" id="KW-0964">Secreted</keyword>
<evidence type="ECO:0000256" key="4">
    <source>
        <dbReference type="ARBA" id="ARBA00022525"/>
    </source>
</evidence>
<gene>
    <name evidence="10" type="ORF">PHPALM_688</name>
</gene>
<feature type="domain" description="RxLR effector PexRD54 WY" evidence="9">
    <location>
        <begin position="189"/>
        <end position="226"/>
    </location>
</feature>
<keyword evidence="5 7" id="KW-0732">Signal</keyword>
<sequence>MRALFMMILMLVMAISGDAIPLQTKNRKKISPGWLPLWSTNNNVDVPTRFLRDVDEANVGKIENGRSNDQERVGFPSVSQAIDKLAYKALLKMNTEPENIFNKLRFAEANVNLNNNPAFIQWLQYVLKYRAKNDNFGFSNDYLFDILRNAKPEAELVTLFQSLRQVPGMKADTMQKYMILSSASSHRLMNDVWLKSRQTPTEVFNILGLRNMKLEGNPLFIQWLRYTKLYQSNAAFSDLQALTFLKEEKPLLGAPLGIILQSMKGIGDIENLAQSMQTQLFRNWINDAHIKPQAFGYLLAIPYHDWRYILNLPKFDLRYTTLEAYTLQYAADRGGEHVLKEVSSLFANNYPEAALVAAMKV</sequence>
<evidence type="ECO:0000256" key="3">
    <source>
        <dbReference type="ARBA" id="ARBA00010400"/>
    </source>
</evidence>
<protein>
    <submittedName>
        <fullName evidence="10">RxLR effector family</fullName>
    </submittedName>
</protein>
<accession>A0A2P4YU65</accession>
<feature type="chain" id="PRO_5015120776" evidence="7">
    <location>
        <begin position="20"/>
        <end position="361"/>
    </location>
</feature>
<dbReference type="GO" id="GO:0043657">
    <property type="term" value="C:host cell"/>
    <property type="evidence" value="ECO:0007669"/>
    <property type="project" value="UniProtKB-SubCell"/>
</dbReference>
<evidence type="ECO:0000259" key="8">
    <source>
        <dbReference type="Pfam" id="PF18634"/>
    </source>
</evidence>
<dbReference type="InterPro" id="IPR054463">
    <property type="entry name" value="PexRD54_WY"/>
</dbReference>
<evidence type="ECO:0000256" key="2">
    <source>
        <dbReference type="ARBA" id="ARBA00004613"/>
    </source>
</evidence>
<proteinExistence type="inferred from homology"/>
<dbReference type="EMBL" id="NCKW01000100">
    <property type="protein sequence ID" value="POM81355.1"/>
    <property type="molecule type" value="Genomic_DNA"/>
</dbReference>
<reference evidence="10 11" key="1">
    <citation type="journal article" date="2017" name="Genome Biol. Evol.">
        <title>Phytophthora megakarya and P. palmivora, closely related causal agents of cacao black pod rot, underwent increases in genome sizes and gene numbers by different mechanisms.</title>
        <authorList>
            <person name="Ali S.S."/>
            <person name="Shao J."/>
            <person name="Lary D.J."/>
            <person name="Kronmiller B."/>
            <person name="Shen D."/>
            <person name="Strem M.D."/>
            <person name="Amoako-Attah I."/>
            <person name="Akrofi A.Y."/>
            <person name="Begoude B.A."/>
            <person name="Ten Hoopen G.M."/>
            <person name="Coulibaly K."/>
            <person name="Kebe B.I."/>
            <person name="Melnick R.L."/>
            <person name="Guiltinan M.J."/>
            <person name="Tyler B.M."/>
            <person name="Meinhardt L.W."/>
            <person name="Bailey B.A."/>
        </authorList>
    </citation>
    <scope>NUCLEOTIDE SEQUENCE [LARGE SCALE GENOMIC DNA]</scope>
    <source>
        <strain evidence="11">sbr112.9</strain>
    </source>
</reference>
<dbReference type="Pfam" id="PF22748">
    <property type="entry name" value="PexRD54_WY"/>
    <property type="match status" value="2"/>
</dbReference>
<comment type="similarity">
    <text evidence="3">Belongs to the RxLR effector family.</text>
</comment>
<keyword evidence="11" id="KW-1185">Reference proteome</keyword>
<evidence type="ECO:0000256" key="1">
    <source>
        <dbReference type="ARBA" id="ARBA00004340"/>
    </source>
</evidence>
<keyword evidence="6" id="KW-0843">Virulence</keyword>
<evidence type="ECO:0000259" key="9">
    <source>
        <dbReference type="Pfam" id="PF22748"/>
    </source>
</evidence>
<feature type="domain" description="RXLR phytopathogen effector protein WY-domain" evidence="8">
    <location>
        <begin position="129"/>
        <end position="176"/>
    </location>
</feature>
<comment type="subcellular location">
    <subcellularLocation>
        <location evidence="1">Host cell</location>
    </subcellularLocation>
    <subcellularLocation>
        <location evidence="2">Secreted</location>
    </subcellularLocation>
</comment>
<evidence type="ECO:0000313" key="11">
    <source>
        <dbReference type="Proteomes" id="UP000237271"/>
    </source>
</evidence>
<evidence type="ECO:0000313" key="10">
    <source>
        <dbReference type="EMBL" id="POM81355.1"/>
    </source>
</evidence>
<comment type="caution">
    <text evidence="10">The sequence shown here is derived from an EMBL/GenBank/DDBJ whole genome shotgun (WGS) entry which is preliminary data.</text>
</comment>
<dbReference type="Proteomes" id="UP000237271">
    <property type="component" value="Unassembled WGS sequence"/>
</dbReference>
<dbReference type="GO" id="GO:0005576">
    <property type="term" value="C:extracellular region"/>
    <property type="evidence" value="ECO:0007669"/>
    <property type="project" value="UniProtKB-SubCell"/>
</dbReference>
<evidence type="ECO:0000256" key="7">
    <source>
        <dbReference type="SAM" id="SignalP"/>
    </source>
</evidence>
<name>A0A2P4YU65_9STRA</name>
<dbReference type="Pfam" id="PF18634">
    <property type="entry name" value="RXLR_WY"/>
    <property type="match status" value="1"/>
</dbReference>
<evidence type="ECO:0000256" key="6">
    <source>
        <dbReference type="ARBA" id="ARBA00023026"/>
    </source>
</evidence>
<organism evidence="10 11">
    <name type="scientific">Phytophthora palmivora</name>
    <dbReference type="NCBI Taxonomy" id="4796"/>
    <lineage>
        <taxon>Eukaryota</taxon>
        <taxon>Sar</taxon>
        <taxon>Stramenopiles</taxon>
        <taxon>Oomycota</taxon>
        <taxon>Peronosporomycetes</taxon>
        <taxon>Peronosporales</taxon>
        <taxon>Peronosporaceae</taxon>
        <taxon>Phytophthora</taxon>
    </lineage>
</organism>
<dbReference type="InterPro" id="IPR040786">
    <property type="entry name" value="RXLR_WY"/>
</dbReference>
<dbReference type="AlphaFoldDB" id="A0A2P4YU65"/>
<dbReference type="OrthoDB" id="116396at2759"/>
<feature type="domain" description="RxLR effector PexRD54 WY" evidence="9">
    <location>
        <begin position="87"/>
        <end position="126"/>
    </location>
</feature>
<feature type="signal peptide" evidence="7">
    <location>
        <begin position="1"/>
        <end position="19"/>
    </location>
</feature>
<evidence type="ECO:0000256" key="5">
    <source>
        <dbReference type="ARBA" id="ARBA00022729"/>
    </source>
</evidence>